<comment type="cofactor">
    <cofactor evidence="10">
        <name>K(+)</name>
        <dbReference type="ChEBI" id="CHEBI:29103"/>
    </cofactor>
    <text evidence="10">Binds 1 potassium ion per subunit.</text>
</comment>
<comment type="function">
    <text evidence="10">Catalyzes the formation of S-adenosylmethionine (AdoMet) from methionine and ATP. The overall synthetic reaction is composed of two sequential steps, AdoMet formation and the subsequent tripolyphosphate hydrolysis which occurs prior to release of AdoMet from the enzyme.</text>
</comment>
<evidence type="ECO:0000256" key="2">
    <source>
        <dbReference type="ARBA" id="ARBA00009685"/>
    </source>
</evidence>
<evidence type="ECO:0000256" key="5">
    <source>
        <dbReference type="ARBA" id="ARBA00022723"/>
    </source>
</evidence>
<dbReference type="Pfam" id="PF02772">
    <property type="entry name" value="S-AdoMet_synt_M"/>
    <property type="match status" value="1"/>
</dbReference>
<dbReference type="InterPro" id="IPR022629">
    <property type="entry name" value="S-AdoMet_synt_central"/>
</dbReference>
<keyword evidence="9 10" id="KW-0630">Potassium</keyword>
<dbReference type="PROSITE" id="PS00377">
    <property type="entry name" value="ADOMET_SYNTHASE_2"/>
    <property type="match status" value="1"/>
</dbReference>
<reference evidence="16 17" key="1">
    <citation type="submission" date="2018-09" db="EMBL/GenBank/DDBJ databases">
        <title>Sphingomonas sp. DAC4.</title>
        <authorList>
            <person name="Seo T."/>
        </authorList>
    </citation>
    <scope>NUCLEOTIDE SEQUENCE [LARGE SCALE GENOMIC DNA]</scope>
    <source>
        <strain evidence="16 17">DAC4</strain>
    </source>
</reference>
<gene>
    <name evidence="10" type="primary">metK</name>
    <name evidence="16" type="ORF">D3M59_08350</name>
</gene>
<comment type="caution">
    <text evidence="16">The sequence shown here is derived from an EMBL/GenBank/DDBJ whole genome shotgun (WGS) entry which is preliminary data.</text>
</comment>
<dbReference type="PANTHER" id="PTHR11964">
    <property type="entry name" value="S-ADENOSYLMETHIONINE SYNTHETASE"/>
    <property type="match status" value="1"/>
</dbReference>
<comment type="catalytic activity">
    <reaction evidence="10">
        <text>L-methionine + ATP + H2O = S-adenosyl-L-methionine + phosphate + diphosphate</text>
        <dbReference type="Rhea" id="RHEA:21080"/>
        <dbReference type="ChEBI" id="CHEBI:15377"/>
        <dbReference type="ChEBI" id="CHEBI:30616"/>
        <dbReference type="ChEBI" id="CHEBI:33019"/>
        <dbReference type="ChEBI" id="CHEBI:43474"/>
        <dbReference type="ChEBI" id="CHEBI:57844"/>
        <dbReference type="ChEBI" id="CHEBI:59789"/>
        <dbReference type="EC" id="2.5.1.6"/>
    </reaction>
</comment>
<proteinExistence type="inferred from homology"/>
<comment type="subunit">
    <text evidence="10">Homotetramer; dimer of dimers.</text>
</comment>
<keyword evidence="6 10" id="KW-0547">Nucleotide-binding</keyword>
<feature type="binding site" evidence="10">
    <location>
        <position position="44"/>
    </location>
    <ligand>
        <name>K(+)</name>
        <dbReference type="ChEBI" id="CHEBI:29103"/>
    </ligand>
</feature>
<dbReference type="UniPathway" id="UPA00315">
    <property type="reaction ID" value="UER00080"/>
</dbReference>
<dbReference type="PIRSF" id="PIRSF000497">
    <property type="entry name" value="MAT"/>
    <property type="match status" value="1"/>
</dbReference>
<dbReference type="GO" id="GO:0005524">
    <property type="term" value="F:ATP binding"/>
    <property type="evidence" value="ECO:0007669"/>
    <property type="project" value="UniProtKB-UniRule"/>
</dbReference>
<evidence type="ECO:0000259" key="15">
    <source>
        <dbReference type="Pfam" id="PF02773"/>
    </source>
</evidence>
<dbReference type="RefSeq" id="WP_119533188.1">
    <property type="nucleotide sequence ID" value="NZ_QXTF01000002.1"/>
</dbReference>
<dbReference type="Proteomes" id="UP000285023">
    <property type="component" value="Unassembled WGS sequence"/>
</dbReference>
<feature type="binding site" description="in other chain" evidence="10">
    <location>
        <position position="16"/>
    </location>
    <ligand>
        <name>ATP</name>
        <dbReference type="ChEBI" id="CHEBI:30616"/>
        <note>ligand shared between two neighboring subunits</note>
    </ligand>
</feature>
<name>A0A418Q0A3_9SPHN</name>
<dbReference type="HAMAP" id="MF_00086">
    <property type="entry name" value="S_AdoMet_synth1"/>
    <property type="match status" value="1"/>
</dbReference>
<dbReference type="GO" id="GO:0006730">
    <property type="term" value="P:one-carbon metabolic process"/>
    <property type="evidence" value="ECO:0007669"/>
    <property type="project" value="UniProtKB-KW"/>
</dbReference>
<evidence type="ECO:0000256" key="11">
    <source>
        <dbReference type="RuleBase" id="RU000542"/>
    </source>
</evidence>
<feature type="binding site" description="in other chain" evidence="10">
    <location>
        <begin position="259"/>
        <end position="260"/>
    </location>
    <ligand>
        <name>ATP</name>
        <dbReference type="ChEBI" id="CHEBI:30616"/>
        <note>ligand shared between two neighboring subunits</note>
    </ligand>
</feature>
<evidence type="ECO:0000256" key="6">
    <source>
        <dbReference type="ARBA" id="ARBA00022741"/>
    </source>
</evidence>
<feature type="binding site" description="in other chain" evidence="10">
    <location>
        <begin position="175"/>
        <end position="177"/>
    </location>
    <ligand>
        <name>ATP</name>
        <dbReference type="ChEBI" id="CHEBI:30616"/>
        <note>ligand shared between two neighboring subunits</note>
    </ligand>
</feature>
<evidence type="ECO:0000256" key="1">
    <source>
        <dbReference type="ARBA" id="ARBA00005224"/>
    </source>
</evidence>
<dbReference type="OrthoDB" id="9801686at2"/>
<keyword evidence="8 10" id="KW-0460">Magnesium</keyword>
<dbReference type="InterPro" id="IPR022636">
    <property type="entry name" value="S-AdoMet_synthetase_sfam"/>
</dbReference>
<evidence type="ECO:0000256" key="10">
    <source>
        <dbReference type="HAMAP-Rule" id="MF_00086"/>
    </source>
</evidence>
<dbReference type="AlphaFoldDB" id="A0A418Q0A3"/>
<dbReference type="Gene3D" id="3.30.300.10">
    <property type="match status" value="3"/>
</dbReference>
<dbReference type="SUPFAM" id="SSF55973">
    <property type="entry name" value="S-adenosylmethionine synthetase"/>
    <property type="match status" value="3"/>
</dbReference>
<dbReference type="FunFam" id="3.30.300.10:FF:000003">
    <property type="entry name" value="S-adenosylmethionine synthase"/>
    <property type="match status" value="1"/>
</dbReference>
<comment type="subcellular location">
    <subcellularLocation>
        <location evidence="10 11">Cytoplasm</location>
    </subcellularLocation>
</comment>
<comment type="caution">
    <text evidence="10">Lacks conserved residue(s) required for the propagation of feature annotation.</text>
</comment>
<keyword evidence="17" id="KW-1185">Reference proteome</keyword>
<protein>
    <recommendedName>
        <fullName evidence="10">S-adenosylmethionine synthase</fullName>
        <shortName evidence="10">AdoMet synthase</shortName>
        <ecNumber evidence="10">2.5.1.6</ecNumber>
    </recommendedName>
    <alternativeName>
        <fullName evidence="10">MAT</fullName>
    </alternativeName>
    <alternativeName>
        <fullName evidence="10">Methionine adenosyltransferase</fullName>
    </alternativeName>
</protein>
<dbReference type="GO" id="GO:0004478">
    <property type="term" value="F:methionine adenosyltransferase activity"/>
    <property type="evidence" value="ECO:0007669"/>
    <property type="project" value="UniProtKB-UniRule"/>
</dbReference>
<feature type="region of interest" description="Flexible loop" evidence="10">
    <location>
        <begin position="110"/>
        <end position="120"/>
    </location>
</feature>
<evidence type="ECO:0000259" key="14">
    <source>
        <dbReference type="Pfam" id="PF02772"/>
    </source>
</evidence>
<dbReference type="InterPro" id="IPR002133">
    <property type="entry name" value="S-AdoMet_synthetase"/>
</dbReference>
<evidence type="ECO:0000256" key="3">
    <source>
        <dbReference type="ARBA" id="ARBA00022563"/>
    </source>
</evidence>
<sequence length="403" mass="43334">MRTSYLFTSESVSEGHPDKVADQISDAIVDLFLSKDPEARVACETMTTTNRVVLAGEIRGKGIMDEDGNWAEGVREEIERAVRETVKRIGYEQSGFHWDKLDFANHLHPQSAHIAQGVDASGNKDEGAGDQGIMFGFACDETPDLMPATLDYSHKILQRMADDRHSGRAPFLEPDAKSQVTLRFENGKPVEATAIVVSTQHAKGYDEGENEAELHTYVKQVIADVLPANLITANTVYHINPTGSFEIGGPDGDAGITGRKIIVDTYGGAAPHGGGAFSGKDPTKVDRSAAYAARYLAKNIVAAGLARRCTIQLAYAIGVSKPLSLYVDTHGTGSVGDDQLEAAIGKIDKLGGLTPRGIRTHLTLNKPIYGATAAYGHFGRKAEGDLFPWEKTDLVDDLRAALA</sequence>
<dbReference type="CDD" id="cd18079">
    <property type="entry name" value="S-AdoMet_synt"/>
    <property type="match status" value="1"/>
</dbReference>
<comment type="pathway">
    <text evidence="1 10">Amino-acid biosynthesis; S-adenosyl-L-methionine biosynthesis; S-adenosyl-L-methionine from L-methionine: step 1/1.</text>
</comment>
<evidence type="ECO:0000259" key="13">
    <source>
        <dbReference type="Pfam" id="PF00438"/>
    </source>
</evidence>
<keyword evidence="5 10" id="KW-0479">Metal-binding</keyword>
<feature type="binding site" description="in other chain" evidence="10">
    <location>
        <position position="284"/>
    </location>
    <ligand>
        <name>L-methionine</name>
        <dbReference type="ChEBI" id="CHEBI:57844"/>
        <note>ligand shared between two neighboring subunits</note>
    </ligand>
</feature>
<dbReference type="GO" id="GO:0005737">
    <property type="term" value="C:cytoplasm"/>
    <property type="evidence" value="ECO:0007669"/>
    <property type="project" value="UniProtKB-SubCell"/>
</dbReference>
<evidence type="ECO:0000313" key="17">
    <source>
        <dbReference type="Proteomes" id="UP000285023"/>
    </source>
</evidence>
<evidence type="ECO:0000256" key="9">
    <source>
        <dbReference type="ARBA" id="ARBA00022958"/>
    </source>
</evidence>
<feature type="binding site" evidence="10">
    <location>
        <position position="18"/>
    </location>
    <ligand>
        <name>Mg(2+)</name>
        <dbReference type="ChEBI" id="CHEBI:18420"/>
    </ligand>
</feature>
<feature type="binding site" evidence="10">
    <location>
        <position position="253"/>
    </location>
    <ligand>
        <name>L-methionine</name>
        <dbReference type="ChEBI" id="CHEBI:57844"/>
        <note>ligand shared between two neighboring subunits</note>
    </ligand>
</feature>
<feature type="binding site" description="in other chain" evidence="10">
    <location>
        <position position="57"/>
    </location>
    <ligand>
        <name>L-methionine</name>
        <dbReference type="ChEBI" id="CHEBI:57844"/>
        <note>ligand shared between two neighboring subunits</note>
    </ligand>
</feature>
<evidence type="ECO:0000313" key="16">
    <source>
        <dbReference type="EMBL" id="RIX29299.1"/>
    </source>
</evidence>
<feature type="binding site" description="in other chain" evidence="10">
    <location>
        <position position="110"/>
    </location>
    <ligand>
        <name>L-methionine</name>
        <dbReference type="ChEBI" id="CHEBI:57844"/>
        <note>ligand shared between two neighboring subunits</note>
    </ligand>
</feature>
<comment type="similarity">
    <text evidence="2 10 12">Belongs to the AdoMet synthase family.</text>
</comment>
<accession>A0A418Q0A3</accession>
<organism evidence="16 17">
    <name type="scientific">Sphingomonas edaphi</name>
    <dbReference type="NCBI Taxonomy" id="2315689"/>
    <lineage>
        <taxon>Bacteria</taxon>
        <taxon>Pseudomonadati</taxon>
        <taxon>Pseudomonadota</taxon>
        <taxon>Alphaproteobacteria</taxon>
        <taxon>Sphingomonadales</taxon>
        <taxon>Sphingomonadaceae</taxon>
        <taxon>Sphingomonas</taxon>
    </lineage>
</organism>
<comment type="cofactor">
    <cofactor evidence="10">
        <name>Mg(2+)</name>
        <dbReference type="ChEBI" id="CHEBI:18420"/>
    </cofactor>
    <text evidence="10">Binds 2 divalent ions per subunit.</text>
</comment>
<dbReference type="InterPro" id="IPR022628">
    <property type="entry name" value="S-AdoMet_synt_N"/>
</dbReference>
<feature type="domain" description="S-adenosylmethionine synthetase N-terminal" evidence="13">
    <location>
        <begin position="5"/>
        <end position="112"/>
    </location>
</feature>
<keyword evidence="3 10" id="KW-0554">One-carbon metabolism</keyword>
<evidence type="ECO:0000256" key="12">
    <source>
        <dbReference type="RuleBase" id="RU004462"/>
    </source>
</evidence>
<dbReference type="GO" id="GO:0000287">
    <property type="term" value="F:magnesium ion binding"/>
    <property type="evidence" value="ECO:0007669"/>
    <property type="project" value="UniProtKB-UniRule"/>
</dbReference>
<feature type="domain" description="S-adenosylmethionine synthetase C-terminal" evidence="15">
    <location>
        <begin position="247"/>
        <end position="391"/>
    </location>
</feature>
<keyword evidence="4 10" id="KW-0808">Transferase</keyword>
<keyword evidence="10" id="KW-0963">Cytoplasm</keyword>
<dbReference type="Pfam" id="PF00438">
    <property type="entry name" value="S-AdoMet_synt_N"/>
    <property type="match status" value="1"/>
</dbReference>
<dbReference type="NCBIfam" id="TIGR01034">
    <property type="entry name" value="metK"/>
    <property type="match status" value="1"/>
</dbReference>
<dbReference type="GO" id="GO:0006556">
    <property type="term" value="P:S-adenosylmethionine biosynthetic process"/>
    <property type="evidence" value="ECO:0007669"/>
    <property type="project" value="UniProtKB-UniRule"/>
</dbReference>
<evidence type="ECO:0000256" key="8">
    <source>
        <dbReference type="ARBA" id="ARBA00022842"/>
    </source>
</evidence>
<feature type="binding site" evidence="10">
    <location>
        <position position="253"/>
    </location>
    <ligand>
        <name>ATP</name>
        <dbReference type="ChEBI" id="CHEBI:30616"/>
        <note>ligand shared between two neighboring subunits</note>
    </ligand>
</feature>
<dbReference type="EC" id="2.5.1.6" evidence="10"/>
<evidence type="ECO:0000256" key="4">
    <source>
        <dbReference type="ARBA" id="ARBA00022679"/>
    </source>
</evidence>
<dbReference type="InterPro" id="IPR022630">
    <property type="entry name" value="S-AdoMet_synt_C"/>
</dbReference>
<feature type="binding site" evidence="10">
    <location>
        <position position="280"/>
    </location>
    <ligand>
        <name>ATP</name>
        <dbReference type="ChEBI" id="CHEBI:30616"/>
        <note>ligand shared between two neighboring subunits</note>
    </ligand>
</feature>
<dbReference type="PROSITE" id="PS00376">
    <property type="entry name" value="ADOMET_SYNTHASE_1"/>
    <property type="match status" value="1"/>
</dbReference>
<dbReference type="InterPro" id="IPR022631">
    <property type="entry name" value="ADOMET_SYNTHASE_CS"/>
</dbReference>
<feature type="binding site" evidence="10">
    <location>
        <position position="276"/>
    </location>
    <ligand>
        <name>ATP</name>
        <dbReference type="ChEBI" id="CHEBI:30616"/>
        <note>ligand shared between two neighboring subunits</note>
    </ligand>
</feature>
<keyword evidence="7 10" id="KW-0067">ATP-binding</keyword>
<dbReference type="EMBL" id="QXTF01000002">
    <property type="protein sequence ID" value="RIX29299.1"/>
    <property type="molecule type" value="Genomic_DNA"/>
</dbReference>
<evidence type="ECO:0000256" key="7">
    <source>
        <dbReference type="ARBA" id="ARBA00022840"/>
    </source>
</evidence>
<dbReference type="Pfam" id="PF02773">
    <property type="entry name" value="S-AdoMet_synt_C"/>
    <property type="match status" value="1"/>
</dbReference>
<feature type="domain" description="S-adenosylmethionine synthetase central" evidence="14">
    <location>
        <begin position="126"/>
        <end position="245"/>
    </location>
</feature>